<sequence length="620" mass="68718">MPKLTIRSAQLISPFGVGSLCEIDGQSFFVRGTGSWAKGYNLEKIEVGSLTDWLRPRQLRKPTESVAILRFPHWHFCPECRKMTRWTQNKDRENLMEDGSLPRPTCDGGKCKNARLVPMRFVAACDNGHLDEIDWYWWAHRRHEPAKHGACSRQTSRLYFEVTGKSGGDFSSMEIRCSCGSSGNLEGIADGPLPQKCRGYQPGEQASTCIDPENKKNPGAPKPLYMEPRGSSSLHYASVISALDIDGDTQKDSWEKLRSDAIYQNTLQTARLLAGLQGGDTSLAIQASRPSLEARAHEVGISFEDALACFEADLGANPTETADVAPADEISQQSILDQEFPVLANPKGQETRWLITRPEQPTARFGLDELFERFVRVERLREVRAFRGFQRRNVSAKHAMISPSLGRQQPDWLPAMMVLGEGIFLEFSNSAIAAWRKKNEEEIEEFTRSHLLSAETLGLPGRMGFNANPTFVMVHSFAHLLLNQLSFDCGYSSTSLRERIYCGTDSDPYAGLLIYTADSDAEGSMGGLSEMGAPERLEEVIYRAVSRSQWCSGDPVCRELDAQGVDGLNRAACHACSLVAETSCTVSNVLLDRILVSGDGRKNGRGVTEPVGYFNKVLED</sequence>
<name>A0ABS9P1V3_9RHOB</name>
<evidence type="ECO:0000259" key="1">
    <source>
        <dbReference type="Pfam" id="PF09369"/>
    </source>
</evidence>
<dbReference type="InterPro" id="IPR047721">
    <property type="entry name" value="DrmB"/>
</dbReference>
<feature type="domain" description="MrfA-like Zn-binding" evidence="1">
    <location>
        <begin position="477"/>
        <end position="576"/>
    </location>
</feature>
<dbReference type="RefSeq" id="WP_238906149.1">
    <property type="nucleotide sequence ID" value="NZ_JAKOEM010000027.1"/>
</dbReference>
<proteinExistence type="predicted"/>
<organism evidence="2 3">
    <name type="scientific">Ruegeria alba</name>
    <dbReference type="NCBI Taxonomy" id="2916756"/>
    <lineage>
        <taxon>Bacteria</taxon>
        <taxon>Pseudomonadati</taxon>
        <taxon>Pseudomonadota</taxon>
        <taxon>Alphaproteobacteria</taxon>
        <taxon>Rhodobacterales</taxon>
        <taxon>Roseobacteraceae</taxon>
        <taxon>Ruegeria</taxon>
    </lineage>
</organism>
<gene>
    <name evidence="2" type="ORF">MB818_19790</name>
</gene>
<keyword evidence="3" id="KW-1185">Reference proteome</keyword>
<accession>A0ABS9P1V3</accession>
<evidence type="ECO:0000313" key="2">
    <source>
        <dbReference type="EMBL" id="MCG6560459.1"/>
    </source>
</evidence>
<dbReference type="Proteomes" id="UP001165279">
    <property type="component" value="Unassembled WGS sequence"/>
</dbReference>
<evidence type="ECO:0000313" key="3">
    <source>
        <dbReference type="Proteomes" id="UP001165279"/>
    </source>
</evidence>
<dbReference type="NCBIfam" id="NF038324">
    <property type="entry name" value="DrmB_fam"/>
    <property type="match status" value="1"/>
</dbReference>
<dbReference type="Pfam" id="PF09369">
    <property type="entry name" value="MZB"/>
    <property type="match status" value="1"/>
</dbReference>
<comment type="caution">
    <text evidence="2">The sequence shown here is derived from an EMBL/GenBank/DDBJ whole genome shotgun (WGS) entry which is preliminary data.</text>
</comment>
<protein>
    <submittedName>
        <fullName evidence="2">DUF1998 domain-containing protein</fullName>
    </submittedName>
</protein>
<dbReference type="InterPro" id="IPR018973">
    <property type="entry name" value="MZB"/>
</dbReference>
<dbReference type="EMBL" id="JAKOEM010000027">
    <property type="protein sequence ID" value="MCG6560459.1"/>
    <property type="molecule type" value="Genomic_DNA"/>
</dbReference>
<reference evidence="2" key="1">
    <citation type="submission" date="2022-02" db="EMBL/GenBank/DDBJ databases">
        <title>The genome sequence of Ruegeria sp. 1NDH52C.</title>
        <authorList>
            <person name="Du J."/>
        </authorList>
    </citation>
    <scope>NUCLEOTIDE SEQUENCE</scope>
    <source>
        <strain evidence="2">1NDH52C</strain>
    </source>
</reference>